<dbReference type="SUPFAM" id="SSF56219">
    <property type="entry name" value="DNase I-like"/>
    <property type="match status" value="1"/>
</dbReference>
<gene>
    <name evidence="1" type="ORF">C7M61_003979</name>
</gene>
<dbReference type="Gene3D" id="3.60.10.10">
    <property type="entry name" value="Endonuclease/exonuclease/phosphatase"/>
    <property type="match status" value="1"/>
</dbReference>
<dbReference type="OrthoDB" id="4097129at2759"/>
<evidence type="ECO:0008006" key="3">
    <source>
        <dbReference type="Google" id="ProtNLM"/>
    </source>
</evidence>
<dbReference type="VEuPathDB" id="FungiDB:C7M61_003979"/>
<dbReference type="Proteomes" id="UP000241107">
    <property type="component" value="Unassembled WGS sequence"/>
</dbReference>
<dbReference type="STRING" id="418784.A0A2P7YKL5"/>
<evidence type="ECO:0000313" key="2">
    <source>
        <dbReference type="Proteomes" id="UP000241107"/>
    </source>
</evidence>
<reference evidence="1 2" key="1">
    <citation type="submission" date="2018-03" db="EMBL/GenBank/DDBJ databases">
        <title>Candida pseudohaemulonii genome assembly and annotation.</title>
        <authorList>
            <person name="Munoz J.F."/>
            <person name="Gade L.G."/>
            <person name="Chow N.A."/>
            <person name="Litvintseva A.P."/>
            <person name="Loparev V.N."/>
            <person name="Cuomo C.A."/>
        </authorList>
    </citation>
    <scope>NUCLEOTIDE SEQUENCE [LARGE SCALE GENOMIC DNA]</scope>
    <source>
        <strain evidence="1 2">B12108</strain>
    </source>
</reference>
<evidence type="ECO:0000313" key="1">
    <source>
        <dbReference type="EMBL" id="PSK36506.1"/>
    </source>
</evidence>
<accession>A0A2P7YKL5</accession>
<comment type="caution">
    <text evidence="1">The sequence shown here is derived from an EMBL/GenBank/DDBJ whole genome shotgun (WGS) entry which is preliminary data.</text>
</comment>
<keyword evidence="2" id="KW-1185">Reference proteome</keyword>
<dbReference type="AlphaFoldDB" id="A0A2P7YKL5"/>
<dbReference type="GeneID" id="36567367"/>
<name>A0A2P7YKL5_9ASCO</name>
<dbReference type="InterPro" id="IPR036691">
    <property type="entry name" value="Endo/exonu/phosph_ase_sf"/>
</dbReference>
<sequence length="351" mass="40159">MSKEKVNAKTIEIKHPFGFKSHKPGRPLQLTIGSFNVQHSTDIATIINLARKFDVLFIQEVPLVEEKVLQLEALANAAHRQFYSGKTETGILNHTGIILNPSSFSVLSTSELNMDLFHSDRFTDIRVRTLAGEQLLLLNLYLPTEDKRAQASILSEINFTYSTLQRSSPDLKLLYGGDFNHSMEADVRSERPARYAIADLNKQAHTEDVARYDSQIPEGLEYIKFMGYVRKHDPTFANTIISDSFSPLKMEQKEMNTKLCFQTKRIETLIFQKLVSEDSRESASSTLDMLTLATNYYRDLYSKPVDPPRHDLILFLEPLKSALTREDIRTLNRPFTKKELHTALLVEFKDI</sequence>
<dbReference type="EMBL" id="PYFQ01000011">
    <property type="protein sequence ID" value="PSK36506.1"/>
    <property type="molecule type" value="Genomic_DNA"/>
</dbReference>
<proteinExistence type="predicted"/>
<dbReference type="RefSeq" id="XP_024712611.1">
    <property type="nucleotide sequence ID" value="XM_024859309.1"/>
</dbReference>
<organism evidence="1 2">
    <name type="scientific">Candidozyma pseudohaemuli</name>
    <dbReference type="NCBI Taxonomy" id="418784"/>
    <lineage>
        <taxon>Eukaryota</taxon>
        <taxon>Fungi</taxon>
        <taxon>Dikarya</taxon>
        <taxon>Ascomycota</taxon>
        <taxon>Saccharomycotina</taxon>
        <taxon>Pichiomycetes</taxon>
        <taxon>Metschnikowiaceae</taxon>
        <taxon>Candidozyma</taxon>
    </lineage>
</organism>
<protein>
    <recommendedName>
        <fullName evidence="3">Endonuclease/exonuclease/phosphatase domain-containing protein</fullName>
    </recommendedName>
</protein>